<dbReference type="RefSeq" id="WP_338536228.1">
    <property type="nucleotide sequence ID" value="NZ_AP028654.1"/>
</dbReference>
<comment type="similarity">
    <text evidence="3 11">Belongs to the glycosyl hydrolase 13 family.</text>
</comment>
<dbReference type="AlphaFoldDB" id="A0AAU9EIZ1"/>
<evidence type="ECO:0000256" key="7">
    <source>
        <dbReference type="ARBA" id="ARBA00022801"/>
    </source>
</evidence>
<evidence type="ECO:0000256" key="11">
    <source>
        <dbReference type="RuleBase" id="RU003615"/>
    </source>
</evidence>
<dbReference type="EMBL" id="AP028654">
    <property type="protein sequence ID" value="BEP27869.1"/>
    <property type="molecule type" value="Genomic_DNA"/>
</dbReference>
<gene>
    <name evidence="14" type="ORF">HLPR_02000</name>
</gene>
<evidence type="ECO:0000256" key="8">
    <source>
        <dbReference type="ARBA" id="ARBA00022837"/>
    </source>
</evidence>
<reference evidence="14 15" key="1">
    <citation type="submission" date="2023-08" db="EMBL/GenBank/DDBJ databases">
        <title>Helicovermis profunda gen. nov., sp. nov., a novel mesophilic, fermentative bacterium within the Bacillota from a deep-sea hydrothermal vent chimney.</title>
        <authorList>
            <person name="Miyazaki U."/>
            <person name="Mizutani D."/>
            <person name="Hashimoto Y."/>
            <person name="Tame A."/>
            <person name="Sawayama S."/>
            <person name="Miyazaki J."/>
            <person name="Takai K."/>
            <person name="Nakagawa S."/>
        </authorList>
    </citation>
    <scope>NUCLEOTIDE SEQUENCE [LARGE SCALE GENOMIC DNA]</scope>
    <source>
        <strain evidence="14 15">S502</strain>
    </source>
</reference>
<dbReference type="InterPro" id="IPR013777">
    <property type="entry name" value="A-amylase-like"/>
</dbReference>
<evidence type="ECO:0000256" key="4">
    <source>
        <dbReference type="ARBA" id="ARBA00012595"/>
    </source>
</evidence>
<evidence type="ECO:0000256" key="1">
    <source>
        <dbReference type="ARBA" id="ARBA00000548"/>
    </source>
</evidence>
<keyword evidence="7 12" id="KW-0378">Hydrolase</keyword>
<evidence type="ECO:0000256" key="6">
    <source>
        <dbReference type="ARBA" id="ARBA00022729"/>
    </source>
</evidence>
<dbReference type="Proteomes" id="UP001321786">
    <property type="component" value="Chromosome"/>
</dbReference>
<dbReference type="SUPFAM" id="SSF51445">
    <property type="entry name" value="(Trans)glycosidases"/>
    <property type="match status" value="1"/>
</dbReference>
<keyword evidence="5" id="KW-0479">Metal-binding</keyword>
<evidence type="ECO:0000256" key="9">
    <source>
        <dbReference type="ARBA" id="ARBA00023277"/>
    </source>
</evidence>
<comment type="catalytic activity">
    <reaction evidence="1 12">
        <text>Endohydrolysis of (1-&gt;4)-alpha-D-glucosidic linkages in polysaccharides containing three or more (1-&gt;4)-alpha-linked D-glucose units.</text>
        <dbReference type="EC" id="3.2.1.1"/>
    </reaction>
</comment>
<name>A0AAU9EIZ1_9FIRM</name>
<dbReference type="PANTHER" id="PTHR10357:SF215">
    <property type="entry name" value="ALPHA-AMYLASE 1"/>
    <property type="match status" value="1"/>
</dbReference>
<protein>
    <recommendedName>
        <fullName evidence="4 12">Alpha-amylase</fullName>
        <ecNumber evidence="4 12">3.2.1.1</ecNumber>
    </recommendedName>
</protein>
<dbReference type="PRINTS" id="PR00110">
    <property type="entry name" value="ALPHAAMYLASE"/>
</dbReference>
<evidence type="ECO:0000256" key="5">
    <source>
        <dbReference type="ARBA" id="ARBA00022723"/>
    </source>
</evidence>
<evidence type="ECO:0000313" key="15">
    <source>
        <dbReference type="Proteomes" id="UP001321786"/>
    </source>
</evidence>
<organism evidence="14 15">
    <name type="scientific">Helicovermis profundi</name>
    <dbReference type="NCBI Taxonomy" id="3065157"/>
    <lineage>
        <taxon>Bacteria</taxon>
        <taxon>Bacillati</taxon>
        <taxon>Bacillota</taxon>
        <taxon>Clostridia</taxon>
        <taxon>Helicovermis</taxon>
    </lineage>
</organism>
<evidence type="ECO:0000256" key="10">
    <source>
        <dbReference type="ARBA" id="ARBA00023295"/>
    </source>
</evidence>
<comment type="cofactor">
    <cofactor evidence="2">
        <name>Ca(2+)</name>
        <dbReference type="ChEBI" id="CHEBI:29108"/>
    </cofactor>
</comment>
<evidence type="ECO:0000256" key="3">
    <source>
        <dbReference type="ARBA" id="ARBA00008061"/>
    </source>
</evidence>
<accession>A0AAU9EIZ1</accession>
<dbReference type="PROSITE" id="PS51257">
    <property type="entry name" value="PROKAR_LIPOPROTEIN"/>
    <property type="match status" value="1"/>
</dbReference>
<feature type="domain" description="Glycosyl hydrolase family 13 catalytic" evidence="13">
    <location>
        <begin position="52"/>
        <end position="396"/>
    </location>
</feature>
<evidence type="ECO:0000256" key="2">
    <source>
        <dbReference type="ARBA" id="ARBA00001913"/>
    </source>
</evidence>
<dbReference type="InterPro" id="IPR006047">
    <property type="entry name" value="GH13_cat_dom"/>
</dbReference>
<dbReference type="Gene3D" id="3.20.20.80">
    <property type="entry name" value="Glycosidases"/>
    <property type="match status" value="1"/>
</dbReference>
<proteinExistence type="inferred from homology"/>
<dbReference type="GO" id="GO:0004556">
    <property type="term" value="F:alpha-amylase activity"/>
    <property type="evidence" value="ECO:0007669"/>
    <property type="project" value="UniProtKB-UniRule"/>
</dbReference>
<keyword evidence="10 12" id="KW-0326">Glycosidase</keyword>
<dbReference type="Pfam" id="PF00128">
    <property type="entry name" value="Alpha-amylase"/>
    <property type="match status" value="1"/>
</dbReference>
<dbReference type="GO" id="GO:0005509">
    <property type="term" value="F:calcium ion binding"/>
    <property type="evidence" value="ECO:0007669"/>
    <property type="project" value="InterPro"/>
</dbReference>
<keyword evidence="15" id="KW-1185">Reference proteome</keyword>
<dbReference type="SMART" id="SM00642">
    <property type="entry name" value="Aamy"/>
    <property type="match status" value="1"/>
</dbReference>
<dbReference type="PIRSF" id="PIRSF001024">
    <property type="entry name" value="Alph-amyl_fung"/>
    <property type="match status" value="1"/>
</dbReference>
<keyword evidence="9 12" id="KW-0119">Carbohydrate metabolism</keyword>
<dbReference type="KEGG" id="hprf:HLPR_02000"/>
<evidence type="ECO:0000259" key="13">
    <source>
        <dbReference type="SMART" id="SM00642"/>
    </source>
</evidence>
<dbReference type="EC" id="3.2.1.1" evidence="4 12"/>
<evidence type="ECO:0000313" key="14">
    <source>
        <dbReference type="EMBL" id="BEP27869.1"/>
    </source>
</evidence>
<evidence type="ECO:0000256" key="12">
    <source>
        <dbReference type="RuleBase" id="RU361134"/>
    </source>
</evidence>
<dbReference type="InterPro" id="IPR006046">
    <property type="entry name" value="Alpha_amylase"/>
</dbReference>
<dbReference type="PANTHER" id="PTHR10357">
    <property type="entry name" value="ALPHA-AMYLASE FAMILY MEMBER"/>
    <property type="match status" value="1"/>
</dbReference>
<dbReference type="GO" id="GO:0005975">
    <property type="term" value="P:carbohydrate metabolic process"/>
    <property type="evidence" value="ECO:0007669"/>
    <property type="project" value="InterPro"/>
</dbReference>
<keyword evidence="6" id="KW-0732">Signal</keyword>
<sequence>MKKLLNLVIMTTVCTILFTGCTLEKKPVSKTNIKYPVINNESKFSLNDKIYFLMVDRFNDASVENNIETNKNVKTTFHGGDILGVKEKLDYIKSMGFTAIWITPVVDNDLGGYHGYWAKDFYNVDENFGTIEDLKELTQEAHKKGIKIILDYVVNHTGPKSDLLTDGKHENWFHYKKIINDYTNKEEVEDGWLAGLPDLNTENPDVRKYLIDNAIWWIKETNVDGFRLDTVRHVPESFWNEFSYKIKEQYPDFYMIGEVWDSNVDTLEKYHELGLDGLLDYSLYYGIKDTFKDGGFVTKLLKAIENDKKFKDPSLNGIFIDNHDNARYFSLVRYNVNYLKEALTFMYSYPEIPIVYYGTEIPMKGGNDPDNRKDMQWNKVKDSKIIPYIKMLNSFRDKYVSNFKVVANDNKFIAYEVSKGNSKALVISNVYNGEKNISFEYKAKSLINYETKEDLSKYLVNGKITMTLKESENIILIVK</sequence>
<keyword evidence="8" id="KW-0106">Calcium</keyword>
<dbReference type="InterPro" id="IPR017853">
    <property type="entry name" value="GH"/>
</dbReference>